<evidence type="ECO:0000259" key="1">
    <source>
        <dbReference type="Pfam" id="PF05368"/>
    </source>
</evidence>
<reference evidence="2" key="1">
    <citation type="submission" date="2022-07" db="EMBL/GenBank/DDBJ databases">
        <title>Fungi with potential for degradation of polypropylene.</title>
        <authorList>
            <person name="Gostincar C."/>
        </authorList>
    </citation>
    <scope>NUCLEOTIDE SEQUENCE</scope>
    <source>
        <strain evidence="2">EXF-13308</strain>
    </source>
</reference>
<dbReference type="Pfam" id="PF05368">
    <property type="entry name" value="NmrA"/>
    <property type="match status" value="1"/>
</dbReference>
<comment type="caution">
    <text evidence="2">The sequence shown here is derived from an EMBL/GenBank/DDBJ whole genome shotgun (WGS) entry which is preliminary data.</text>
</comment>
<gene>
    <name evidence="2" type="ORF">NKR23_g11086</name>
</gene>
<organism evidence="2 3">
    <name type="scientific">Pleurostoma richardsiae</name>
    <dbReference type="NCBI Taxonomy" id="41990"/>
    <lineage>
        <taxon>Eukaryota</taxon>
        <taxon>Fungi</taxon>
        <taxon>Dikarya</taxon>
        <taxon>Ascomycota</taxon>
        <taxon>Pezizomycotina</taxon>
        <taxon>Sordariomycetes</taxon>
        <taxon>Sordariomycetidae</taxon>
        <taxon>Calosphaeriales</taxon>
        <taxon>Pleurostomataceae</taxon>
        <taxon>Pleurostoma</taxon>
    </lineage>
</organism>
<protein>
    <submittedName>
        <fullName evidence="2">NmrA-like family protein</fullName>
    </submittedName>
</protein>
<evidence type="ECO:0000313" key="2">
    <source>
        <dbReference type="EMBL" id="KAJ9132588.1"/>
    </source>
</evidence>
<name>A0AA38RI83_9PEZI</name>
<dbReference type="Gene3D" id="3.40.50.720">
    <property type="entry name" value="NAD(P)-binding Rossmann-like Domain"/>
    <property type="match status" value="1"/>
</dbReference>
<keyword evidence="3" id="KW-1185">Reference proteome</keyword>
<evidence type="ECO:0000313" key="3">
    <source>
        <dbReference type="Proteomes" id="UP001174694"/>
    </source>
</evidence>
<dbReference type="AlphaFoldDB" id="A0AA38RI83"/>
<sequence length="298" mass="32994">MSAKPTMLIGGPTGRTGSVAAKLLLQRGYPVRALVHHDDSRTKELKAIGAEIFVCDYLDIRAIRRAFEGIKRAYFVYPMLPGLVEATANFAQAALEAKAEFIVNMSQRTSRSDALSDSALTHWLAERVFDRWPVPVCHLQPTAFNEWLTIMSPMIRDGRYAVPFGTTGRFAPISAEDQGEVIANILADPKGHGGKTYSLFGSVELTPPEIANILSETLGKPIRYERITGAQWSREVTGRDIPFFAQHIQAIGEMHHLGQMAGTNDIVEKIIGRRPESVEEFVKKHRAAWVDEVDHGTG</sequence>
<dbReference type="SUPFAM" id="SSF51735">
    <property type="entry name" value="NAD(P)-binding Rossmann-fold domains"/>
    <property type="match status" value="1"/>
</dbReference>
<feature type="domain" description="NmrA-like" evidence="1">
    <location>
        <begin position="5"/>
        <end position="273"/>
    </location>
</feature>
<dbReference type="Proteomes" id="UP001174694">
    <property type="component" value="Unassembled WGS sequence"/>
</dbReference>
<dbReference type="InterPro" id="IPR008030">
    <property type="entry name" value="NmrA-like"/>
</dbReference>
<dbReference type="InterPro" id="IPR036291">
    <property type="entry name" value="NAD(P)-bd_dom_sf"/>
</dbReference>
<accession>A0AA38RI83</accession>
<dbReference type="InterPro" id="IPR051604">
    <property type="entry name" value="Ergot_Alk_Oxidoreductase"/>
</dbReference>
<dbReference type="EMBL" id="JANBVO010000055">
    <property type="protein sequence ID" value="KAJ9132588.1"/>
    <property type="molecule type" value="Genomic_DNA"/>
</dbReference>
<dbReference type="PANTHER" id="PTHR43162">
    <property type="match status" value="1"/>
</dbReference>
<dbReference type="PANTHER" id="PTHR43162:SF1">
    <property type="entry name" value="PRESTALK A DIFFERENTIATION PROTEIN A"/>
    <property type="match status" value="1"/>
</dbReference>
<proteinExistence type="predicted"/>
<dbReference type="Gene3D" id="3.90.25.10">
    <property type="entry name" value="UDP-galactose 4-epimerase, domain 1"/>
    <property type="match status" value="1"/>
</dbReference>